<evidence type="ECO:0000313" key="1">
    <source>
        <dbReference type="EMBL" id="KZV51722.1"/>
    </source>
</evidence>
<reference evidence="1 2" key="1">
    <citation type="journal article" date="2015" name="Proc. Natl. Acad. Sci. U.S.A.">
        <title>The resurrection genome of Boea hygrometrica: A blueprint for survival of dehydration.</title>
        <authorList>
            <person name="Xiao L."/>
            <person name="Yang G."/>
            <person name="Zhang L."/>
            <person name="Yang X."/>
            <person name="Zhao S."/>
            <person name="Ji Z."/>
            <person name="Zhou Q."/>
            <person name="Hu M."/>
            <person name="Wang Y."/>
            <person name="Chen M."/>
            <person name="Xu Y."/>
            <person name="Jin H."/>
            <person name="Xiao X."/>
            <person name="Hu G."/>
            <person name="Bao F."/>
            <person name="Hu Y."/>
            <person name="Wan P."/>
            <person name="Li L."/>
            <person name="Deng X."/>
            <person name="Kuang T."/>
            <person name="Xiang C."/>
            <person name="Zhu J.K."/>
            <person name="Oliver M.J."/>
            <person name="He Y."/>
        </authorList>
    </citation>
    <scope>NUCLEOTIDE SEQUENCE [LARGE SCALE GENOMIC DNA]</scope>
    <source>
        <strain evidence="2">cv. XS01</strain>
    </source>
</reference>
<keyword evidence="2" id="KW-1185">Reference proteome</keyword>
<dbReference type="AlphaFoldDB" id="A0A2Z7CX83"/>
<evidence type="ECO:0000313" key="2">
    <source>
        <dbReference type="Proteomes" id="UP000250235"/>
    </source>
</evidence>
<accession>A0A2Z7CX83</accession>
<name>A0A2Z7CX83_9LAMI</name>
<proteinExistence type="predicted"/>
<dbReference type="EMBL" id="KQ991571">
    <property type="protein sequence ID" value="KZV51722.1"/>
    <property type="molecule type" value="Genomic_DNA"/>
</dbReference>
<dbReference type="Proteomes" id="UP000250235">
    <property type="component" value="Unassembled WGS sequence"/>
</dbReference>
<gene>
    <name evidence="1" type="ORF">F511_20784</name>
</gene>
<sequence length="162" mass="18148">MSSRLDAVVACVCARAKRCRINLCKRHRFAIAIFKYYLLMNISLRLNISSTMSLLLRLDASYLLILATGCSNHRLNMMTSPMTSSELIHLLNLNTTSHHLLRFASSADSQLLIVMTSRLMSSQLIPYLAHLFSSAESSSADHCSFLLNDDVTTDVIYTLRSS</sequence>
<protein>
    <submittedName>
        <fullName evidence="1">Uncharacterized protein</fullName>
    </submittedName>
</protein>
<organism evidence="1 2">
    <name type="scientific">Dorcoceras hygrometricum</name>
    <dbReference type="NCBI Taxonomy" id="472368"/>
    <lineage>
        <taxon>Eukaryota</taxon>
        <taxon>Viridiplantae</taxon>
        <taxon>Streptophyta</taxon>
        <taxon>Embryophyta</taxon>
        <taxon>Tracheophyta</taxon>
        <taxon>Spermatophyta</taxon>
        <taxon>Magnoliopsida</taxon>
        <taxon>eudicotyledons</taxon>
        <taxon>Gunneridae</taxon>
        <taxon>Pentapetalae</taxon>
        <taxon>asterids</taxon>
        <taxon>lamiids</taxon>
        <taxon>Lamiales</taxon>
        <taxon>Gesneriaceae</taxon>
        <taxon>Didymocarpoideae</taxon>
        <taxon>Trichosporeae</taxon>
        <taxon>Loxocarpinae</taxon>
        <taxon>Dorcoceras</taxon>
    </lineage>
</organism>